<dbReference type="EMBL" id="JACHNH010000001">
    <property type="protein sequence ID" value="MBB4764272.1"/>
    <property type="molecule type" value="Genomic_DNA"/>
</dbReference>
<name>A0A7W7MS19_9ACTN</name>
<feature type="transmembrane region" description="Helical" evidence="1">
    <location>
        <begin position="48"/>
        <end position="67"/>
    </location>
</feature>
<protein>
    <submittedName>
        <fullName evidence="2">Purine-cytosine permease-like protein</fullName>
    </submittedName>
</protein>
<accession>A0A7W7MS19</accession>
<proteinExistence type="predicted"/>
<keyword evidence="3" id="KW-1185">Reference proteome</keyword>
<feature type="transmembrane region" description="Helical" evidence="1">
    <location>
        <begin position="72"/>
        <end position="92"/>
    </location>
</feature>
<keyword evidence="1" id="KW-0812">Transmembrane</keyword>
<dbReference type="AlphaFoldDB" id="A0A7W7MS19"/>
<evidence type="ECO:0000313" key="2">
    <source>
        <dbReference type="EMBL" id="MBB4764272.1"/>
    </source>
</evidence>
<feature type="transmembrane region" description="Helical" evidence="1">
    <location>
        <begin position="7"/>
        <end position="28"/>
    </location>
</feature>
<feature type="transmembrane region" description="Helical" evidence="1">
    <location>
        <begin position="98"/>
        <end position="121"/>
    </location>
</feature>
<comment type="caution">
    <text evidence="2">The sequence shown here is derived from an EMBL/GenBank/DDBJ whole genome shotgun (WGS) entry which is preliminary data.</text>
</comment>
<keyword evidence="1" id="KW-1133">Transmembrane helix</keyword>
<evidence type="ECO:0000256" key="1">
    <source>
        <dbReference type="SAM" id="Phobius"/>
    </source>
</evidence>
<dbReference type="RefSeq" id="WP_184995476.1">
    <property type="nucleotide sequence ID" value="NZ_BOMK01000048.1"/>
</dbReference>
<evidence type="ECO:0000313" key="3">
    <source>
        <dbReference type="Proteomes" id="UP000578112"/>
    </source>
</evidence>
<organism evidence="2 3">
    <name type="scientific">Actinoplanes digitatis</name>
    <dbReference type="NCBI Taxonomy" id="1868"/>
    <lineage>
        <taxon>Bacteria</taxon>
        <taxon>Bacillati</taxon>
        <taxon>Actinomycetota</taxon>
        <taxon>Actinomycetes</taxon>
        <taxon>Micromonosporales</taxon>
        <taxon>Micromonosporaceae</taxon>
        <taxon>Actinoplanes</taxon>
    </lineage>
</organism>
<dbReference type="Proteomes" id="UP000578112">
    <property type="component" value="Unassembled WGS sequence"/>
</dbReference>
<keyword evidence="1" id="KW-0472">Membrane</keyword>
<gene>
    <name evidence="2" type="ORF">BJ971_004828</name>
</gene>
<sequence length="134" mass="13970">MTSSIRQIAGAFVVALLSAVQWYVWMAWDTEYQTDPVTQVTSGPYEAWQVVGCGVSLLVVFVGALLLGARPLWASAALTLAFTAAWTTTAAAEDSTGMYGVGTVMLLVGLASATAVVSLVVTALRRGNAQRVGA</sequence>
<reference evidence="2 3" key="1">
    <citation type="submission" date="2020-08" db="EMBL/GenBank/DDBJ databases">
        <title>Sequencing the genomes of 1000 actinobacteria strains.</title>
        <authorList>
            <person name="Klenk H.-P."/>
        </authorList>
    </citation>
    <scope>NUCLEOTIDE SEQUENCE [LARGE SCALE GENOMIC DNA]</scope>
    <source>
        <strain evidence="2 3">DSM 43149</strain>
    </source>
</reference>